<evidence type="ECO:0000256" key="6">
    <source>
        <dbReference type="ARBA" id="ARBA00022801"/>
    </source>
</evidence>
<evidence type="ECO:0000256" key="4">
    <source>
        <dbReference type="ARBA" id="ARBA00022692"/>
    </source>
</evidence>
<dbReference type="PRINTS" id="PR00727">
    <property type="entry name" value="LEADERPTASE"/>
</dbReference>
<sequence>MSRLRMLGNAAKPALWCLATAIIINDKFFEIVSVNGPSMNPTLSPTFHETGERDYLLIDKWNATENLKRGDVISFFAPHAPETLAIKRIVGVEGDWVYKDSRRRPDIDFNAEAWDSMGEMLMVPFGHVWIEGDNFRNSRDSNWYGPISKSLVHGKAVCIVLPWKRFGLKPWEGFTSLTPVKKGQLVHSIAWEDL</sequence>
<feature type="domain" description="Peptidase S26" evidence="11">
    <location>
        <begin position="114"/>
        <end position="160"/>
    </location>
</feature>
<dbReference type="PANTHER" id="PTHR46041:SF2">
    <property type="entry name" value="MITOCHONDRIAL INNER MEMBRANE PROTEASE SUBUNIT 2"/>
    <property type="match status" value="1"/>
</dbReference>
<dbReference type="CDD" id="cd06530">
    <property type="entry name" value="S26_SPase_I"/>
    <property type="match status" value="1"/>
</dbReference>
<dbReference type="EC" id="3.4.21.-" evidence="10"/>
<dbReference type="PANTHER" id="PTHR46041">
    <property type="entry name" value="MITOCHONDRIAL INNER MEMBRANE PROTEASE SUBUNIT 2"/>
    <property type="match status" value="1"/>
</dbReference>
<dbReference type="InterPro" id="IPR036286">
    <property type="entry name" value="LexA/Signal_pep-like_sf"/>
</dbReference>
<evidence type="ECO:0000259" key="11">
    <source>
        <dbReference type="Pfam" id="PF10502"/>
    </source>
</evidence>
<reference evidence="12 13" key="1">
    <citation type="submission" date="2024-07" db="EMBL/GenBank/DDBJ databases">
        <title>Draft sequence of the Neodothiora populina.</title>
        <authorList>
            <person name="Drown D.D."/>
            <person name="Schuette U.S."/>
            <person name="Buechlein A.B."/>
            <person name="Rusch D.R."/>
            <person name="Winton L.W."/>
            <person name="Adams G.A."/>
        </authorList>
    </citation>
    <scope>NUCLEOTIDE SEQUENCE [LARGE SCALE GENOMIC DNA]</scope>
    <source>
        <strain evidence="12 13">CPC 39397</strain>
    </source>
</reference>
<evidence type="ECO:0000256" key="5">
    <source>
        <dbReference type="ARBA" id="ARBA00022792"/>
    </source>
</evidence>
<evidence type="ECO:0000256" key="3">
    <source>
        <dbReference type="ARBA" id="ARBA00022670"/>
    </source>
</evidence>
<evidence type="ECO:0000256" key="9">
    <source>
        <dbReference type="ARBA" id="ARBA00023136"/>
    </source>
</evidence>
<keyword evidence="7" id="KW-1133">Transmembrane helix</keyword>
<evidence type="ECO:0000256" key="1">
    <source>
        <dbReference type="ARBA" id="ARBA00004434"/>
    </source>
</evidence>
<feature type="domain" description="Peptidase S26" evidence="11">
    <location>
        <begin position="14"/>
        <end position="97"/>
    </location>
</feature>
<keyword evidence="3 10" id="KW-0645">Protease</keyword>
<evidence type="ECO:0000313" key="13">
    <source>
        <dbReference type="Proteomes" id="UP001562354"/>
    </source>
</evidence>
<dbReference type="RefSeq" id="XP_069201755.1">
    <property type="nucleotide sequence ID" value="XM_069341662.1"/>
</dbReference>
<evidence type="ECO:0000256" key="7">
    <source>
        <dbReference type="ARBA" id="ARBA00022989"/>
    </source>
</evidence>
<keyword evidence="13" id="KW-1185">Reference proteome</keyword>
<evidence type="ECO:0000256" key="8">
    <source>
        <dbReference type="ARBA" id="ARBA00023128"/>
    </source>
</evidence>
<dbReference type="InterPro" id="IPR019533">
    <property type="entry name" value="Peptidase_S26"/>
</dbReference>
<keyword evidence="5 10" id="KW-0999">Mitochondrion inner membrane</keyword>
<evidence type="ECO:0000313" key="12">
    <source>
        <dbReference type="EMBL" id="KAL1305482.1"/>
    </source>
</evidence>
<evidence type="ECO:0000256" key="2">
    <source>
        <dbReference type="ARBA" id="ARBA00007066"/>
    </source>
</evidence>
<dbReference type="InterPro" id="IPR037730">
    <property type="entry name" value="IMP2"/>
</dbReference>
<dbReference type="PROSITE" id="PS00761">
    <property type="entry name" value="SPASE_I_3"/>
    <property type="match status" value="1"/>
</dbReference>
<comment type="caution">
    <text evidence="12">The sequence shown here is derived from an EMBL/GenBank/DDBJ whole genome shotgun (WGS) entry which is preliminary data.</text>
</comment>
<proteinExistence type="inferred from homology"/>
<name>A0ABR3PHF6_9PEZI</name>
<protein>
    <recommendedName>
        <fullName evidence="10">Mitochondrial inner membrane protease subunit</fullName>
        <ecNumber evidence="10">3.4.21.-</ecNumber>
    </recommendedName>
</protein>
<dbReference type="NCBIfam" id="TIGR02227">
    <property type="entry name" value="sigpep_I_bact"/>
    <property type="match status" value="1"/>
</dbReference>
<dbReference type="Proteomes" id="UP001562354">
    <property type="component" value="Unassembled WGS sequence"/>
</dbReference>
<dbReference type="EMBL" id="JBFMKM010000007">
    <property type="protein sequence ID" value="KAL1305482.1"/>
    <property type="molecule type" value="Genomic_DNA"/>
</dbReference>
<keyword evidence="4" id="KW-0812">Transmembrane</keyword>
<dbReference type="InterPro" id="IPR000223">
    <property type="entry name" value="Pept_S26A_signal_pept_1"/>
</dbReference>
<comment type="subcellular location">
    <subcellularLocation>
        <location evidence="1">Mitochondrion inner membrane</location>
        <topology evidence="1">Single-pass membrane protein</topology>
    </subcellularLocation>
</comment>
<dbReference type="GeneID" id="95976060"/>
<keyword evidence="6 10" id="KW-0378">Hydrolase</keyword>
<keyword evidence="9" id="KW-0472">Membrane</keyword>
<dbReference type="InterPro" id="IPR019758">
    <property type="entry name" value="Pept_S26A_signal_pept_1_CS"/>
</dbReference>
<organism evidence="12 13">
    <name type="scientific">Neodothiora populina</name>
    <dbReference type="NCBI Taxonomy" id="2781224"/>
    <lineage>
        <taxon>Eukaryota</taxon>
        <taxon>Fungi</taxon>
        <taxon>Dikarya</taxon>
        <taxon>Ascomycota</taxon>
        <taxon>Pezizomycotina</taxon>
        <taxon>Dothideomycetes</taxon>
        <taxon>Dothideomycetidae</taxon>
        <taxon>Dothideales</taxon>
        <taxon>Dothioraceae</taxon>
        <taxon>Neodothiora</taxon>
    </lineage>
</organism>
<accession>A0ABR3PHF6</accession>
<comment type="similarity">
    <text evidence="2">Belongs to the peptidase S26 family. IMP2 subfamily.</text>
</comment>
<gene>
    <name evidence="12" type="ORF">AAFC00_002358</name>
</gene>
<dbReference type="SUPFAM" id="SSF51306">
    <property type="entry name" value="LexA/Signal peptidase"/>
    <property type="match status" value="1"/>
</dbReference>
<evidence type="ECO:0000256" key="10">
    <source>
        <dbReference type="RuleBase" id="RU362041"/>
    </source>
</evidence>
<dbReference type="Pfam" id="PF10502">
    <property type="entry name" value="Peptidase_S26"/>
    <property type="match status" value="2"/>
</dbReference>
<dbReference type="Gene3D" id="2.10.109.10">
    <property type="entry name" value="Umud Fragment, subunit A"/>
    <property type="match status" value="1"/>
</dbReference>
<keyword evidence="8 10" id="KW-0496">Mitochondrion</keyword>